<sequence length="177" mass="18892">MVKVDSGADTVRALAVNCSILLNDRPVPERLRAVAAAGFRAVEFWWPFPTATPSTAQVDAFAAEIRRSGLALVGLNLFAGDMPAGDRGVLSWPGREDELLASAEAAVRLGEALGTRRFNALYGNRIDGLDGAEQDAVATANLRRVAPLFDAIGGVVMIEPVSGAPRTRSRPRPTRWP</sequence>
<name>A0ABP5XM51_9ACTN</name>
<feature type="domain" description="Xylose isomerase-like TIM barrel" evidence="2">
    <location>
        <begin position="31"/>
        <end position="164"/>
    </location>
</feature>
<evidence type="ECO:0000313" key="3">
    <source>
        <dbReference type="EMBL" id="GAA2459877.1"/>
    </source>
</evidence>
<gene>
    <name evidence="3" type="ORF">GCM10010191_95300</name>
</gene>
<dbReference type="Proteomes" id="UP001501231">
    <property type="component" value="Unassembled WGS sequence"/>
</dbReference>
<reference evidence="4" key="1">
    <citation type="journal article" date="2019" name="Int. J. Syst. Evol. Microbiol.">
        <title>The Global Catalogue of Microorganisms (GCM) 10K type strain sequencing project: providing services to taxonomists for standard genome sequencing and annotation.</title>
        <authorList>
            <consortium name="The Broad Institute Genomics Platform"/>
            <consortium name="The Broad Institute Genome Sequencing Center for Infectious Disease"/>
            <person name="Wu L."/>
            <person name="Ma J."/>
        </authorList>
    </citation>
    <scope>NUCLEOTIDE SEQUENCE [LARGE SCALE GENOMIC DNA]</scope>
    <source>
        <strain evidence="4">JCM 3325</strain>
    </source>
</reference>
<evidence type="ECO:0000259" key="2">
    <source>
        <dbReference type="Pfam" id="PF01261"/>
    </source>
</evidence>
<dbReference type="Gene3D" id="3.20.20.150">
    <property type="entry name" value="Divalent-metal-dependent TIM barrel enzymes"/>
    <property type="match status" value="1"/>
</dbReference>
<keyword evidence="4" id="KW-1185">Reference proteome</keyword>
<evidence type="ECO:0000313" key="4">
    <source>
        <dbReference type="Proteomes" id="UP001501231"/>
    </source>
</evidence>
<proteinExistence type="predicted"/>
<dbReference type="PANTHER" id="PTHR43489">
    <property type="entry name" value="ISOMERASE"/>
    <property type="match status" value="1"/>
</dbReference>
<dbReference type="Pfam" id="PF01261">
    <property type="entry name" value="AP_endonuc_2"/>
    <property type="match status" value="1"/>
</dbReference>
<evidence type="ECO:0000256" key="1">
    <source>
        <dbReference type="ARBA" id="ARBA00023235"/>
    </source>
</evidence>
<accession>A0ABP5XM51</accession>
<dbReference type="RefSeq" id="WP_344598747.1">
    <property type="nucleotide sequence ID" value="NZ_BAAARW010000050.1"/>
</dbReference>
<dbReference type="SUPFAM" id="SSF51658">
    <property type="entry name" value="Xylose isomerase-like"/>
    <property type="match status" value="1"/>
</dbReference>
<protein>
    <recommendedName>
        <fullName evidence="2">Xylose isomerase-like TIM barrel domain-containing protein</fullName>
    </recommendedName>
</protein>
<dbReference type="InterPro" id="IPR036237">
    <property type="entry name" value="Xyl_isomerase-like_sf"/>
</dbReference>
<keyword evidence="1" id="KW-0413">Isomerase</keyword>
<comment type="caution">
    <text evidence="3">The sequence shown here is derived from an EMBL/GenBank/DDBJ whole genome shotgun (WGS) entry which is preliminary data.</text>
</comment>
<dbReference type="EMBL" id="BAAARW010000050">
    <property type="protein sequence ID" value="GAA2459877.1"/>
    <property type="molecule type" value="Genomic_DNA"/>
</dbReference>
<dbReference type="InterPro" id="IPR013022">
    <property type="entry name" value="Xyl_isomerase-like_TIM-brl"/>
</dbReference>
<dbReference type="InterPro" id="IPR050417">
    <property type="entry name" value="Sugar_Epim/Isomerase"/>
</dbReference>
<dbReference type="PANTHER" id="PTHR43489:SF6">
    <property type="entry name" value="HYDROXYPYRUVATE ISOMERASE-RELATED"/>
    <property type="match status" value="1"/>
</dbReference>
<organism evidence="3 4">
    <name type="scientific">Actinomadura vinacea</name>
    <dbReference type="NCBI Taxonomy" id="115336"/>
    <lineage>
        <taxon>Bacteria</taxon>
        <taxon>Bacillati</taxon>
        <taxon>Actinomycetota</taxon>
        <taxon>Actinomycetes</taxon>
        <taxon>Streptosporangiales</taxon>
        <taxon>Thermomonosporaceae</taxon>
        <taxon>Actinomadura</taxon>
    </lineage>
</organism>